<dbReference type="Proteomes" id="UP000078492">
    <property type="component" value="Unassembled WGS sequence"/>
</dbReference>
<name>A0A195DVS8_9HYME</name>
<keyword evidence="2" id="KW-1185">Reference proteome</keyword>
<reference evidence="1 2" key="1">
    <citation type="submission" date="2015-09" db="EMBL/GenBank/DDBJ databases">
        <title>Trachymyrmex cornetzi WGS genome.</title>
        <authorList>
            <person name="Nygaard S."/>
            <person name="Hu H."/>
            <person name="Boomsma J."/>
            <person name="Zhang G."/>
        </authorList>
    </citation>
    <scope>NUCLEOTIDE SEQUENCE [LARGE SCALE GENOMIC DNA]</scope>
    <source>
        <strain evidence="1">Tcor2-1</strain>
        <tissue evidence="1">Whole body</tissue>
    </source>
</reference>
<gene>
    <name evidence="1" type="ORF">ALC57_10831</name>
</gene>
<evidence type="ECO:0000313" key="2">
    <source>
        <dbReference type="Proteomes" id="UP000078492"/>
    </source>
</evidence>
<accession>A0A195DVS8</accession>
<organism evidence="1 2">
    <name type="scientific">Trachymyrmex cornetzi</name>
    <dbReference type="NCBI Taxonomy" id="471704"/>
    <lineage>
        <taxon>Eukaryota</taxon>
        <taxon>Metazoa</taxon>
        <taxon>Ecdysozoa</taxon>
        <taxon>Arthropoda</taxon>
        <taxon>Hexapoda</taxon>
        <taxon>Insecta</taxon>
        <taxon>Pterygota</taxon>
        <taxon>Neoptera</taxon>
        <taxon>Endopterygota</taxon>
        <taxon>Hymenoptera</taxon>
        <taxon>Apocrita</taxon>
        <taxon>Aculeata</taxon>
        <taxon>Formicoidea</taxon>
        <taxon>Formicidae</taxon>
        <taxon>Myrmicinae</taxon>
        <taxon>Trachymyrmex</taxon>
    </lineage>
</organism>
<dbReference type="AlphaFoldDB" id="A0A195DVS8"/>
<protein>
    <submittedName>
        <fullName evidence="1">Uncharacterized protein</fullName>
    </submittedName>
</protein>
<dbReference type="EMBL" id="KQ980295">
    <property type="protein sequence ID" value="KYN16852.1"/>
    <property type="molecule type" value="Genomic_DNA"/>
</dbReference>
<evidence type="ECO:0000313" key="1">
    <source>
        <dbReference type="EMBL" id="KYN16852.1"/>
    </source>
</evidence>
<sequence>MIAAPNDTALATRLQLFCGTLDTRVTSPPVSSHALASIRRLYALDNPRNAPVAAVDLREVTLQSRPLPGVGERSVFRIEIFTTWSRQRNTVNRLIPIVNAVSIRCNVTASEFYCKMEMENPFNN</sequence>
<proteinExistence type="predicted"/>